<reference evidence="1" key="1">
    <citation type="submission" date="2018-10" db="EMBL/GenBank/DDBJ databases">
        <title>Hidden diversity of soil giant viruses.</title>
        <authorList>
            <person name="Schulz F."/>
            <person name="Alteio L."/>
            <person name="Goudeau D."/>
            <person name="Ryan E.M."/>
            <person name="Malmstrom R.R."/>
            <person name="Blanchard J."/>
            <person name="Woyke T."/>
        </authorList>
    </citation>
    <scope>NUCLEOTIDE SEQUENCE</scope>
    <source>
        <strain evidence="1">EDV1</strain>
    </source>
</reference>
<proteinExistence type="predicted"/>
<protein>
    <submittedName>
        <fullName evidence="1">Uncharacterized protein</fullName>
    </submittedName>
</protein>
<accession>A0A3G4ZVI5</accession>
<evidence type="ECO:0000313" key="1">
    <source>
        <dbReference type="EMBL" id="AYV78918.1"/>
    </source>
</evidence>
<organism evidence="1">
    <name type="scientific">Edafosvirus sp</name>
    <dbReference type="NCBI Taxonomy" id="2487765"/>
    <lineage>
        <taxon>Viruses</taxon>
        <taxon>Varidnaviria</taxon>
        <taxon>Bamfordvirae</taxon>
        <taxon>Nucleocytoviricota</taxon>
        <taxon>Megaviricetes</taxon>
        <taxon>Imitervirales</taxon>
        <taxon>Mimiviridae</taxon>
        <taxon>Klosneuvirinae</taxon>
    </lineage>
</organism>
<name>A0A3G4ZVI5_9VIRU</name>
<sequence length="688" mass="78857">MSYFDYFQYGGSYTNIFKFRNIHEELDGSFHPSYLFDTLNCLNLSYKYLSPVNGAILLKSGLLESMYTSTTKNKLTTFVQDYFIYDNKRSIPLSISYSDRTMFVRYMTPTIIAKIMGSLTLEIGKEITVKSSENFANRLSNDIFNDNKINELYETIEKLDKANTQILEYAPKPDAKFITYIKKLITDLNKQNLCISLDINSSDLRANCSSQIVKNINDASAKLSKLLEDRAIKTYYGDVSKNIITKYNIENAFINPSLKKQYDAIRKDTKVFLRALYDYYVDNLTTESISIFTILLAMLVSNTKSKKDFVEYFAALKSNVPYIFAHEFNTTDLYNPETITSDDIERCYYDVLMRYYDPIFLEQNNNVQIKIPVTGGAQVGIKSFNITDCNEIVVLNIMNMYRPSSFYTKNSPTLDKQVVAYYAQFLNTIDIASLKAHNAWTYIMADRDGIVYNTCIDRTTGQLHRGTLAVSMNFIYATPQLAITPGSTVKDGKNIVLSPAESVTIDTVTYTLVDKSKYYLFELNLNYTVLNILIKSLFGLLSVPALLDIKGLYANNLGNARETLQLLKYGNMNPIIDRVVKLDYVDSAKDFDNTGIPFDNANREYLLQMNIYIPEHSGITVKKYQEIPDALTKRFASLTETQFGEKSFSNDIMKQTLKLILRVPLLTGGNNFYYKYLKYKKKYLSLKK</sequence>
<dbReference type="EMBL" id="MK072115">
    <property type="protein sequence ID" value="AYV78918.1"/>
    <property type="molecule type" value="Genomic_DNA"/>
</dbReference>
<gene>
    <name evidence="1" type="ORF">Edafosvirus50_2</name>
</gene>